<feature type="signal peptide" evidence="2">
    <location>
        <begin position="1"/>
        <end position="28"/>
    </location>
</feature>
<feature type="region of interest" description="Disordered" evidence="1">
    <location>
        <begin position="135"/>
        <end position="154"/>
    </location>
</feature>
<name>F9WPV0_TRYVY</name>
<feature type="chain" id="PRO_5003390749" evidence="2">
    <location>
        <begin position="29"/>
        <end position="285"/>
    </location>
</feature>
<reference evidence="3 4" key="1">
    <citation type="journal article" date="2012" name="Proc. Natl. Acad. Sci. U.S.A.">
        <title>Antigenic diversity is generated by distinct evolutionary mechanisms in African trypanosome species.</title>
        <authorList>
            <person name="Jackson A.P."/>
            <person name="Berry A."/>
            <person name="Aslett M."/>
            <person name="Allison H.C."/>
            <person name="Burton P."/>
            <person name="Vavrova-Anderson J."/>
            <person name="Brown R."/>
            <person name="Browne H."/>
            <person name="Corton N."/>
            <person name="Hauser H."/>
            <person name="Gamble J."/>
            <person name="Gilderthorp R."/>
            <person name="Marcello L."/>
            <person name="McQuillan J."/>
            <person name="Otto T.D."/>
            <person name="Quail M.A."/>
            <person name="Sanders M.J."/>
            <person name="van Tonder A."/>
            <person name="Ginger M.L."/>
            <person name="Field M.C."/>
            <person name="Barry J.D."/>
            <person name="Hertz-Fowler C."/>
            <person name="Berriman M."/>
        </authorList>
    </citation>
    <scope>NUCLEOTIDE SEQUENCE</scope>
    <source>
        <strain evidence="3 4">Y486</strain>
    </source>
</reference>
<dbReference type="Proteomes" id="UP000009027">
    <property type="component" value="Unassembled WGS sequence"/>
</dbReference>
<evidence type="ECO:0000256" key="2">
    <source>
        <dbReference type="SAM" id="SignalP"/>
    </source>
</evidence>
<feature type="region of interest" description="Disordered" evidence="1">
    <location>
        <begin position="196"/>
        <end position="218"/>
    </location>
</feature>
<organism evidence="3 4">
    <name type="scientific">Trypanosoma vivax (strain Y486)</name>
    <dbReference type="NCBI Taxonomy" id="1055687"/>
    <lineage>
        <taxon>Eukaryota</taxon>
        <taxon>Discoba</taxon>
        <taxon>Euglenozoa</taxon>
        <taxon>Kinetoplastea</taxon>
        <taxon>Metakinetoplastina</taxon>
        <taxon>Trypanosomatida</taxon>
        <taxon>Trypanosomatidae</taxon>
        <taxon>Trypanosoma</taxon>
        <taxon>Duttonella</taxon>
    </lineage>
</organism>
<dbReference type="VEuPathDB" id="TriTrypDB:TvY486_0022790"/>
<sequence length="285" mass="30662">MRHEPLWRLSGPAFCPLWLLRRVTLSAGHVPSLPSHTLSISARCVGYPVASHFVVPTSDRASPSFRTLHVSLSPFPPASYPPKHLVLWLAATPCARYQRMPRTIVAKHASSSAQHFLPDCAIMVAVTTANTAPGLSSGIPSTHERGHTPAGSAPRRQCLVRPKKKHMLPQQANCAEAALLRSLGCSFRVRHQTGTKQKAFRDSFPRAPSRHVPSPCPLRARPNLGAKCDLHGLVIFARLGCLSAPQRPRLRCSNAVVGSAQHRNQGPSAPSHAATAAMACVIASA</sequence>
<gene>
    <name evidence="3" type="ORF">TvY486_0022790</name>
</gene>
<evidence type="ECO:0000313" key="4">
    <source>
        <dbReference type="Proteomes" id="UP000009027"/>
    </source>
</evidence>
<keyword evidence="4" id="KW-1185">Reference proteome</keyword>
<protein>
    <submittedName>
        <fullName evidence="3">Uncharacterized protein</fullName>
    </submittedName>
</protein>
<keyword evidence="2" id="KW-0732">Signal</keyword>
<feature type="non-terminal residue" evidence="3">
    <location>
        <position position="285"/>
    </location>
</feature>
<evidence type="ECO:0000313" key="3">
    <source>
        <dbReference type="EMBL" id="CCD19577.1"/>
    </source>
</evidence>
<evidence type="ECO:0000256" key="1">
    <source>
        <dbReference type="SAM" id="MobiDB-lite"/>
    </source>
</evidence>
<proteinExistence type="predicted"/>
<dbReference type="EMBL" id="CAEX01003733">
    <property type="protein sequence ID" value="CCD19577.1"/>
    <property type="molecule type" value="Genomic_DNA"/>
</dbReference>
<accession>F9WPV0</accession>
<dbReference type="AlphaFoldDB" id="F9WPV0"/>